<reference evidence="7" key="1">
    <citation type="journal article" date="2015" name="Nature">
        <title>Complex archaea that bridge the gap between prokaryotes and eukaryotes.</title>
        <authorList>
            <person name="Spang A."/>
            <person name="Saw J.H."/>
            <person name="Jorgensen S.L."/>
            <person name="Zaremba-Niedzwiedzka K."/>
            <person name="Martijn J."/>
            <person name="Lind A.E."/>
            <person name="van Eijk R."/>
            <person name="Schleper C."/>
            <person name="Guy L."/>
            <person name="Ettema T.J."/>
        </authorList>
    </citation>
    <scope>NUCLEOTIDE SEQUENCE</scope>
</reference>
<protein>
    <recommendedName>
        <fullName evidence="6">Nitroreductase domain-containing protein</fullName>
    </recommendedName>
</protein>
<dbReference type="Pfam" id="PF00881">
    <property type="entry name" value="Nitroreductase"/>
    <property type="match status" value="2"/>
</dbReference>
<evidence type="ECO:0000256" key="5">
    <source>
        <dbReference type="ARBA" id="ARBA00023002"/>
    </source>
</evidence>
<keyword evidence="3" id="KW-0285">Flavoprotein</keyword>
<feature type="domain" description="Nitroreductase" evidence="6">
    <location>
        <begin position="7"/>
        <end position="65"/>
    </location>
</feature>
<comment type="similarity">
    <text evidence="2">Belongs to the nitroreductase family.</text>
</comment>
<gene>
    <name evidence="7" type="ORF">LCGC14_0304100</name>
</gene>
<name>A0A0F9TPK6_9ZZZZ</name>
<dbReference type="GO" id="GO:0016491">
    <property type="term" value="F:oxidoreductase activity"/>
    <property type="evidence" value="ECO:0007669"/>
    <property type="project" value="UniProtKB-KW"/>
</dbReference>
<evidence type="ECO:0000256" key="3">
    <source>
        <dbReference type="ARBA" id="ARBA00022630"/>
    </source>
</evidence>
<evidence type="ECO:0000259" key="6">
    <source>
        <dbReference type="Pfam" id="PF00881"/>
    </source>
</evidence>
<evidence type="ECO:0000256" key="4">
    <source>
        <dbReference type="ARBA" id="ARBA00022643"/>
    </source>
</evidence>
<feature type="domain" description="Nitroreductase" evidence="6">
    <location>
        <begin position="70"/>
        <end position="143"/>
    </location>
</feature>
<dbReference type="InterPro" id="IPR029479">
    <property type="entry name" value="Nitroreductase"/>
</dbReference>
<dbReference type="SUPFAM" id="SSF55469">
    <property type="entry name" value="FMN-dependent nitroreductase-like"/>
    <property type="match status" value="1"/>
</dbReference>
<dbReference type="AlphaFoldDB" id="A0A0F9TPK6"/>
<organism evidence="7">
    <name type="scientific">marine sediment metagenome</name>
    <dbReference type="NCBI Taxonomy" id="412755"/>
    <lineage>
        <taxon>unclassified sequences</taxon>
        <taxon>metagenomes</taxon>
        <taxon>ecological metagenomes</taxon>
    </lineage>
</organism>
<accession>A0A0F9TPK6</accession>
<keyword evidence="4" id="KW-0288">FMN</keyword>
<evidence type="ECO:0000256" key="1">
    <source>
        <dbReference type="ARBA" id="ARBA00001917"/>
    </source>
</evidence>
<evidence type="ECO:0000256" key="2">
    <source>
        <dbReference type="ARBA" id="ARBA00007118"/>
    </source>
</evidence>
<dbReference type="EMBL" id="LAZR01000192">
    <property type="protein sequence ID" value="KKN82995.1"/>
    <property type="molecule type" value="Genomic_DNA"/>
</dbReference>
<comment type="caution">
    <text evidence="7">The sequence shown here is derived from an EMBL/GenBank/DDBJ whole genome shotgun (WGS) entry which is preliminary data.</text>
</comment>
<keyword evidence="5" id="KW-0560">Oxidoreductase</keyword>
<dbReference type="PANTHER" id="PTHR43673">
    <property type="entry name" value="NAD(P)H NITROREDUCTASE YDGI-RELATED"/>
    <property type="match status" value="1"/>
</dbReference>
<evidence type="ECO:0000313" key="7">
    <source>
        <dbReference type="EMBL" id="KKN82995.1"/>
    </source>
</evidence>
<dbReference type="Gene3D" id="3.40.109.10">
    <property type="entry name" value="NADH Oxidase"/>
    <property type="match status" value="1"/>
</dbReference>
<dbReference type="PANTHER" id="PTHR43673:SF2">
    <property type="entry name" value="NITROREDUCTASE"/>
    <property type="match status" value="1"/>
</dbReference>
<comment type="cofactor">
    <cofactor evidence="1">
        <name>FMN</name>
        <dbReference type="ChEBI" id="CHEBI:58210"/>
    </cofactor>
</comment>
<proteinExistence type="inferred from homology"/>
<dbReference type="InterPro" id="IPR000415">
    <property type="entry name" value="Nitroreductase-like"/>
</dbReference>
<sequence>MDLYDAINARRSVRSYTSDPVDREALKRIVQAGIEAPTGCNMQLRQFIVVDDAAVIDQLAELDMTKGASAAVVIVMDPQGTPYGEFWVQDASATMENMLLAAVAEGLGACWVEGQVTPKEPELRKVLHVPENLRVWSIMAVGHPTKHPSRPPKPEFDKIVHFNVFGG</sequence>